<name>A0AA40KJ99_9HYME</name>
<dbReference type="AlphaFoldDB" id="A0AA40KJ99"/>
<gene>
    <name evidence="2" type="ORF">K0M31_009682</name>
</gene>
<dbReference type="EMBL" id="JAHYIQ010000023">
    <property type="protein sequence ID" value="KAK1122463.1"/>
    <property type="molecule type" value="Genomic_DNA"/>
</dbReference>
<evidence type="ECO:0000256" key="1">
    <source>
        <dbReference type="SAM" id="Phobius"/>
    </source>
</evidence>
<keyword evidence="1" id="KW-1133">Transmembrane helix</keyword>
<accession>A0AA40KJ99</accession>
<evidence type="ECO:0000313" key="3">
    <source>
        <dbReference type="Proteomes" id="UP001177670"/>
    </source>
</evidence>
<keyword evidence="3" id="KW-1185">Reference proteome</keyword>
<organism evidence="2 3">
    <name type="scientific">Melipona bicolor</name>
    <dbReference type="NCBI Taxonomy" id="60889"/>
    <lineage>
        <taxon>Eukaryota</taxon>
        <taxon>Metazoa</taxon>
        <taxon>Ecdysozoa</taxon>
        <taxon>Arthropoda</taxon>
        <taxon>Hexapoda</taxon>
        <taxon>Insecta</taxon>
        <taxon>Pterygota</taxon>
        <taxon>Neoptera</taxon>
        <taxon>Endopterygota</taxon>
        <taxon>Hymenoptera</taxon>
        <taxon>Apocrita</taxon>
        <taxon>Aculeata</taxon>
        <taxon>Apoidea</taxon>
        <taxon>Anthophila</taxon>
        <taxon>Apidae</taxon>
        <taxon>Melipona</taxon>
    </lineage>
</organism>
<dbReference type="Proteomes" id="UP001177670">
    <property type="component" value="Unassembled WGS sequence"/>
</dbReference>
<protein>
    <submittedName>
        <fullName evidence="2">Uncharacterized protein</fullName>
    </submittedName>
</protein>
<keyword evidence="1" id="KW-0812">Transmembrane</keyword>
<sequence length="124" mass="15062">MEKILDSLQNEGVLTDSALEKLSNILPENAKEKLHSMYQRYQELDNEEKQQFLNEVTEMFRKKMENSWSFSSLFYSYPYIVFIFAVLFIAFVLVFFVYKLFRCLSERETKREEKKKNKQMKKKK</sequence>
<evidence type="ECO:0000313" key="2">
    <source>
        <dbReference type="EMBL" id="KAK1122463.1"/>
    </source>
</evidence>
<feature type="transmembrane region" description="Helical" evidence="1">
    <location>
        <begin position="77"/>
        <end position="101"/>
    </location>
</feature>
<comment type="caution">
    <text evidence="2">The sequence shown here is derived from an EMBL/GenBank/DDBJ whole genome shotgun (WGS) entry which is preliminary data.</text>
</comment>
<proteinExistence type="predicted"/>
<reference evidence="2" key="1">
    <citation type="submission" date="2021-10" db="EMBL/GenBank/DDBJ databases">
        <title>Melipona bicolor Genome sequencing and assembly.</title>
        <authorList>
            <person name="Araujo N.S."/>
            <person name="Arias M.C."/>
        </authorList>
    </citation>
    <scope>NUCLEOTIDE SEQUENCE</scope>
    <source>
        <strain evidence="2">USP_2M_L1-L4_2017</strain>
        <tissue evidence="2">Whole body</tissue>
    </source>
</reference>
<keyword evidence="1" id="KW-0472">Membrane</keyword>